<evidence type="ECO:0000256" key="1">
    <source>
        <dbReference type="ARBA" id="ARBA00022737"/>
    </source>
</evidence>
<dbReference type="PROSITE" id="PS51375">
    <property type="entry name" value="PPR"/>
    <property type="match status" value="3"/>
</dbReference>
<proteinExistence type="predicted"/>
<feature type="repeat" description="PPR" evidence="2">
    <location>
        <begin position="30"/>
        <end position="64"/>
    </location>
</feature>
<dbReference type="AlphaFoldDB" id="A0A067K7B3"/>
<evidence type="ECO:0000256" key="2">
    <source>
        <dbReference type="PROSITE-ProRule" id="PRU00708"/>
    </source>
</evidence>
<dbReference type="GO" id="GO:0003723">
    <property type="term" value="F:RNA binding"/>
    <property type="evidence" value="ECO:0007669"/>
    <property type="project" value="InterPro"/>
</dbReference>
<dbReference type="Pfam" id="PF13041">
    <property type="entry name" value="PPR_2"/>
    <property type="match status" value="1"/>
</dbReference>
<protein>
    <recommendedName>
        <fullName evidence="5">Pentatricopeptide repeat-containing protein</fullName>
    </recommendedName>
</protein>
<dbReference type="NCBIfam" id="TIGR00756">
    <property type="entry name" value="PPR"/>
    <property type="match status" value="2"/>
</dbReference>
<feature type="repeat" description="PPR" evidence="2">
    <location>
        <begin position="166"/>
        <end position="192"/>
    </location>
</feature>
<accession>A0A067K7B3</accession>
<dbReference type="InterPro" id="IPR002885">
    <property type="entry name" value="PPR_rpt"/>
</dbReference>
<keyword evidence="4" id="KW-1185">Reference proteome</keyword>
<dbReference type="Gene3D" id="1.25.40.10">
    <property type="entry name" value="Tetratricopeptide repeat domain"/>
    <property type="match status" value="2"/>
</dbReference>
<gene>
    <name evidence="3" type="ORF">JCGZ_19728</name>
</gene>
<dbReference type="InterPro" id="IPR046960">
    <property type="entry name" value="PPR_At4g14850-like_plant"/>
</dbReference>
<dbReference type="Pfam" id="PF01535">
    <property type="entry name" value="PPR"/>
    <property type="match status" value="2"/>
</dbReference>
<dbReference type="EMBL" id="KK914808">
    <property type="protein sequence ID" value="KDP27689.1"/>
    <property type="molecule type" value="Genomic_DNA"/>
</dbReference>
<name>A0A067K7B3_JATCU</name>
<dbReference type="OrthoDB" id="428658at2759"/>
<dbReference type="InterPro" id="IPR011990">
    <property type="entry name" value="TPR-like_helical_dom_sf"/>
</dbReference>
<organism evidence="3 4">
    <name type="scientific">Jatropha curcas</name>
    <name type="common">Barbados nut</name>
    <dbReference type="NCBI Taxonomy" id="180498"/>
    <lineage>
        <taxon>Eukaryota</taxon>
        <taxon>Viridiplantae</taxon>
        <taxon>Streptophyta</taxon>
        <taxon>Embryophyta</taxon>
        <taxon>Tracheophyta</taxon>
        <taxon>Spermatophyta</taxon>
        <taxon>Magnoliopsida</taxon>
        <taxon>eudicotyledons</taxon>
        <taxon>Gunneridae</taxon>
        <taxon>Pentapetalae</taxon>
        <taxon>rosids</taxon>
        <taxon>fabids</taxon>
        <taxon>Malpighiales</taxon>
        <taxon>Euphorbiaceae</taxon>
        <taxon>Crotonoideae</taxon>
        <taxon>Jatropheae</taxon>
        <taxon>Jatropha</taxon>
    </lineage>
</organism>
<dbReference type="Proteomes" id="UP000027138">
    <property type="component" value="Unassembled WGS sequence"/>
</dbReference>
<dbReference type="GO" id="GO:0009451">
    <property type="term" value="P:RNA modification"/>
    <property type="evidence" value="ECO:0007669"/>
    <property type="project" value="InterPro"/>
</dbReference>
<evidence type="ECO:0008006" key="5">
    <source>
        <dbReference type="Google" id="ProtNLM"/>
    </source>
</evidence>
<sequence>MCCAIFAEDWEAGSLIKDAHKAFNRLPHPDIVAYSALLAGYARKGCVKDTKELFSQREDAGVELNLISWNGMIVGFTHRKNYSEAIIMFQKMHLEGFRSDGTSFSIVLSAVGGLKILDMGFQIHGLVIKQGLEQDKCVVTALIDMYRKCACTLEMSEVFDEMYQVDIGACNALVTALSRNGLIDNALKLFKK</sequence>
<evidence type="ECO:0000313" key="3">
    <source>
        <dbReference type="EMBL" id="KDP27689.1"/>
    </source>
</evidence>
<keyword evidence="1" id="KW-0677">Repeat</keyword>
<feature type="repeat" description="PPR" evidence="2">
    <location>
        <begin position="65"/>
        <end position="99"/>
    </location>
</feature>
<dbReference type="PANTHER" id="PTHR47926:SF347">
    <property type="entry name" value="PENTATRICOPEPTIDE REPEAT-CONTAINING PROTEIN"/>
    <property type="match status" value="1"/>
</dbReference>
<reference evidence="3 4" key="1">
    <citation type="journal article" date="2014" name="PLoS ONE">
        <title>Global Analysis of Gene Expression Profiles in Physic Nut (Jatropha curcas L.) Seedlings Exposed to Salt Stress.</title>
        <authorList>
            <person name="Zhang L."/>
            <person name="Zhang C."/>
            <person name="Wu P."/>
            <person name="Chen Y."/>
            <person name="Li M."/>
            <person name="Jiang H."/>
            <person name="Wu G."/>
        </authorList>
    </citation>
    <scope>NUCLEOTIDE SEQUENCE [LARGE SCALE GENOMIC DNA]</scope>
    <source>
        <strain evidence="4">cv. GZQX0401</strain>
        <tissue evidence="3">Young leaves</tissue>
    </source>
</reference>
<dbReference type="PANTHER" id="PTHR47926">
    <property type="entry name" value="PENTATRICOPEPTIDE REPEAT-CONTAINING PROTEIN"/>
    <property type="match status" value="1"/>
</dbReference>
<evidence type="ECO:0000313" key="4">
    <source>
        <dbReference type="Proteomes" id="UP000027138"/>
    </source>
</evidence>